<dbReference type="EMBL" id="CP007511">
    <property type="protein sequence ID" value="AJE13897.1"/>
    <property type="molecule type" value="Genomic_DNA"/>
</dbReference>
<evidence type="ECO:0008006" key="6">
    <source>
        <dbReference type="Google" id="ProtNLM"/>
    </source>
</evidence>
<evidence type="ECO:0000313" key="2">
    <source>
        <dbReference type="EMBL" id="AJE13897.1"/>
    </source>
</evidence>
<name>A0A8D4C021_9GAMM</name>
<feature type="signal peptide" evidence="1">
    <location>
        <begin position="1"/>
        <end position="19"/>
    </location>
</feature>
<evidence type="ECO:0000313" key="5">
    <source>
        <dbReference type="Proteomes" id="UP000182276"/>
    </source>
</evidence>
<dbReference type="EMBL" id="FNHO01000001">
    <property type="protein sequence ID" value="SDL98784.1"/>
    <property type="molecule type" value="Genomic_DNA"/>
</dbReference>
<accession>A0A8D4C021</accession>
<dbReference type="AlphaFoldDB" id="A0A8D4C021"/>
<dbReference type="KEGG" id="pbm:CL52_02105"/>
<feature type="chain" id="PRO_5034992456" description="DUF2931 family protein" evidence="1">
    <location>
        <begin position="20"/>
        <end position="212"/>
    </location>
</feature>
<keyword evidence="1" id="KW-0732">Signal</keyword>
<protein>
    <recommendedName>
        <fullName evidence="6">DUF2931 family protein</fullName>
    </recommendedName>
</protein>
<dbReference type="RefSeq" id="WP_043218127.1">
    <property type="nucleotide sequence ID" value="NZ_CP007511.1"/>
</dbReference>
<sequence length="212" mass="23347">MRAPLLGLFLMLLGGCASAERGPGSLPYKYWYLGFLAPDYMEVWVETAGVKDIRGRNFFHVGSGIVAVRTPPEGQGNAAGWGERFGRGAGRHVNGADLPERIYVRWQSLAEPQTYRVILDIPERARQLMSERLDPPCPASDYRYALTLGLAPGGVVRGWVMSTCGEPIEVLRAQAEIEPKGPYEGTSQGAHRPLSETSRAYIEKHGIPYGSW</sequence>
<gene>
    <name evidence="2" type="ORF">CL52_02105</name>
    <name evidence="3" type="ORF">SAMN05660875_101433</name>
</gene>
<organism evidence="2 4">
    <name type="scientific">Stutzerimonas balearica DSM 6083</name>
    <dbReference type="NCBI Taxonomy" id="1123016"/>
    <lineage>
        <taxon>Bacteria</taxon>
        <taxon>Pseudomonadati</taxon>
        <taxon>Pseudomonadota</taxon>
        <taxon>Gammaproteobacteria</taxon>
        <taxon>Pseudomonadales</taxon>
        <taxon>Pseudomonadaceae</taxon>
        <taxon>Stutzerimonas</taxon>
    </lineage>
</organism>
<proteinExistence type="predicted"/>
<keyword evidence="5" id="KW-1185">Reference proteome</keyword>
<evidence type="ECO:0000256" key="1">
    <source>
        <dbReference type="SAM" id="SignalP"/>
    </source>
</evidence>
<reference evidence="3 5" key="2">
    <citation type="submission" date="2016-10" db="EMBL/GenBank/DDBJ databases">
        <authorList>
            <person name="Varghese N."/>
            <person name="Submissions S."/>
        </authorList>
    </citation>
    <scope>NUCLEOTIDE SEQUENCE [LARGE SCALE GENOMIC DNA]</scope>
    <source>
        <strain evidence="3 5">DSM 6083</strain>
    </source>
</reference>
<evidence type="ECO:0000313" key="3">
    <source>
        <dbReference type="EMBL" id="SDL98784.1"/>
    </source>
</evidence>
<dbReference type="Pfam" id="PF11153">
    <property type="entry name" value="DUF2931"/>
    <property type="match status" value="1"/>
</dbReference>
<dbReference type="PROSITE" id="PS51257">
    <property type="entry name" value="PROKAR_LIPOPROTEIN"/>
    <property type="match status" value="1"/>
</dbReference>
<dbReference type="GeneID" id="77258719"/>
<reference evidence="2 4" key="3">
    <citation type="journal article" name="Genome Announc.">
        <title>Complete Genome Sequence of Pseudomonas balearica DSM 6083T.</title>
        <authorList>
            <person name="Bennasar-Figueras A."/>
            <person name="Salva-Serra F."/>
            <person name="Jaen-Luchoro D."/>
            <person name="Segui C."/>
            <person name="Aliaga F."/>
            <person name="Busquets A."/>
            <person name="Gomila M."/>
            <person name="Moore E.R."/>
            <person name="Lalucat J."/>
        </authorList>
    </citation>
    <scope>NUCLEOTIDE SEQUENCE [LARGE SCALE GENOMIC DNA]</scope>
    <source>
        <strain evidence="4">DSM 6083</strain>
        <strain evidence="2">DSM6083</strain>
    </source>
</reference>
<evidence type="ECO:0000313" key="4">
    <source>
        <dbReference type="Proteomes" id="UP000031271"/>
    </source>
</evidence>
<dbReference type="InterPro" id="IPR021326">
    <property type="entry name" value="DUF2931"/>
</dbReference>
<dbReference type="Proteomes" id="UP000182276">
    <property type="component" value="Unassembled WGS sequence"/>
</dbReference>
<dbReference type="Proteomes" id="UP000031271">
    <property type="component" value="Chromosome"/>
</dbReference>
<reference evidence="4" key="1">
    <citation type="submission" date="2014-03" db="EMBL/GenBank/DDBJ databases">
        <title>Complete genome of Pseudomonas balearica DSM 6083T, a sewage water isolate from an enrichment with 2-methylnaphthalene.</title>
        <authorList>
            <person name="Salva-Serra F."/>
            <person name="Jaen-Luchoro D."/>
            <person name="Busquets A."/>
            <person name="Pena A."/>
            <person name="Gomila M."/>
            <person name="Bosch R."/>
            <person name="Nogales B."/>
            <person name="Garcia-Valdes E."/>
            <person name="Lalucat J."/>
            <person name="Bennasar A."/>
        </authorList>
    </citation>
    <scope>NUCLEOTIDE SEQUENCE [LARGE SCALE GENOMIC DNA]</scope>
    <source>
        <strain evidence="4">DSM 6083</strain>
    </source>
</reference>